<organism evidence="2 3">
    <name type="scientific">Pedobacter heparinus (strain ATCC 13125 / DSM 2366 / CIP 104194 / JCM 7457 / NBRC 12017 / NCIMB 9290 / NRRL B-14731 / HIM 762-3)</name>
    <dbReference type="NCBI Taxonomy" id="485917"/>
    <lineage>
        <taxon>Bacteria</taxon>
        <taxon>Pseudomonadati</taxon>
        <taxon>Bacteroidota</taxon>
        <taxon>Sphingobacteriia</taxon>
        <taxon>Sphingobacteriales</taxon>
        <taxon>Sphingobacteriaceae</taxon>
        <taxon>Pedobacter</taxon>
    </lineage>
</organism>
<accession>C6XW06</accession>
<evidence type="ECO:0000313" key="3">
    <source>
        <dbReference type="Proteomes" id="UP000000852"/>
    </source>
</evidence>
<gene>
    <name evidence="2" type="ordered locus">Phep_1877</name>
</gene>
<dbReference type="PROSITE" id="PS51257">
    <property type="entry name" value="PROKAR_LIPOPROTEIN"/>
    <property type="match status" value="1"/>
</dbReference>
<proteinExistence type="predicted"/>
<dbReference type="KEGG" id="phe:Phep_1877"/>
<name>C6XW06_PEDHD</name>
<keyword evidence="1" id="KW-0732">Signal</keyword>
<dbReference type="RefSeq" id="WP_015807699.1">
    <property type="nucleotide sequence ID" value="NC_013061.1"/>
</dbReference>
<feature type="signal peptide" evidence="1">
    <location>
        <begin position="1"/>
        <end position="26"/>
    </location>
</feature>
<dbReference type="Proteomes" id="UP000000852">
    <property type="component" value="Chromosome"/>
</dbReference>
<protein>
    <submittedName>
        <fullName evidence="2">Uncharacterized protein</fullName>
    </submittedName>
</protein>
<dbReference type="STRING" id="485917.Phep_1877"/>
<dbReference type="HOGENOM" id="CLU_123905_0_0_10"/>
<dbReference type="eggNOG" id="ENOG50311W3">
    <property type="taxonomic scope" value="Bacteria"/>
</dbReference>
<dbReference type="EMBL" id="CP001681">
    <property type="protein sequence ID" value="ACU04085.1"/>
    <property type="molecule type" value="Genomic_DNA"/>
</dbReference>
<reference evidence="2 3" key="1">
    <citation type="journal article" date="2009" name="Stand. Genomic Sci.">
        <title>Complete genome sequence of Pedobacter heparinus type strain (HIM 762-3).</title>
        <authorList>
            <person name="Han C."/>
            <person name="Spring S."/>
            <person name="Lapidus A."/>
            <person name="Del Rio T.G."/>
            <person name="Tice H."/>
            <person name="Copeland A."/>
            <person name="Cheng J.F."/>
            <person name="Lucas S."/>
            <person name="Chen F."/>
            <person name="Nolan M."/>
            <person name="Bruce D."/>
            <person name="Goodwin L."/>
            <person name="Pitluck S."/>
            <person name="Ivanova N."/>
            <person name="Mavromatis K."/>
            <person name="Mikhailova N."/>
            <person name="Pati A."/>
            <person name="Chen A."/>
            <person name="Palaniappan K."/>
            <person name="Land M."/>
            <person name="Hauser L."/>
            <person name="Chang Y.J."/>
            <person name="Jeffries C.C."/>
            <person name="Saunders E."/>
            <person name="Chertkov O."/>
            <person name="Brettin T."/>
            <person name="Goker M."/>
            <person name="Rohde M."/>
            <person name="Bristow J."/>
            <person name="Eisen J.A."/>
            <person name="Markowitz V."/>
            <person name="Hugenholtz P."/>
            <person name="Kyrpides N.C."/>
            <person name="Klenk H.P."/>
            <person name="Detter J.C."/>
        </authorList>
    </citation>
    <scope>NUCLEOTIDE SEQUENCE [LARGE SCALE GENOMIC DNA]</scope>
    <source>
        <strain evidence="3">ATCC 13125 / DSM 2366 / CIP 104194 / JCM 7457 / NBRC 12017 / NCIMB 9290 / NRRL B-14731 / HIM 762-3</strain>
    </source>
</reference>
<evidence type="ECO:0000313" key="2">
    <source>
        <dbReference type="EMBL" id="ACU04085.1"/>
    </source>
</evidence>
<keyword evidence="3" id="KW-1185">Reference proteome</keyword>
<feature type="chain" id="PRO_5002974339" evidence="1">
    <location>
        <begin position="27"/>
        <end position="163"/>
    </location>
</feature>
<evidence type="ECO:0000256" key="1">
    <source>
        <dbReference type="SAM" id="SignalP"/>
    </source>
</evidence>
<sequence length="163" mass="17638">MKRIFLIAAIFCSALMVLQGCSPKGAATTQPLKRGNITGNWVLNDITFEGIPQSSVKSLFGEGSYTCFVGSTWRLTNSGNGSYSLPGGTGCAAKTQTIYWSASTKEDTFQFKKIYEGDKPKNVTEGYRMLLASTNGENMVIKTPVEYGSATAYIVLNFNKAAK</sequence>
<dbReference type="AlphaFoldDB" id="C6XW06"/>